<dbReference type="EC" id="3.1.3.2" evidence="13"/>
<dbReference type="InterPro" id="IPR039331">
    <property type="entry name" value="PAPs-like"/>
</dbReference>
<dbReference type="PANTHER" id="PTHR22953:SF120">
    <property type="entry name" value="PURPLE ACID PHOSPHATASE 11-RELATED"/>
    <property type="match status" value="1"/>
</dbReference>
<dbReference type="Pfam" id="PF16656">
    <property type="entry name" value="Pur_ac_phosph_N"/>
    <property type="match status" value="1"/>
</dbReference>
<dbReference type="EMBL" id="JACBKZ010000002">
    <property type="protein sequence ID" value="KAF5958259.1"/>
    <property type="molecule type" value="Genomic_DNA"/>
</dbReference>
<comment type="cofactor">
    <cofactor evidence="5">
        <name>Cu(2+)</name>
        <dbReference type="ChEBI" id="CHEBI:29036"/>
    </cofactor>
</comment>
<keyword evidence="18" id="KW-1185">Reference proteome</keyword>
<protein>
    <recommendedName>
        <fullName evidence="13">Purple acid phosphatase</fullName>
        <ecNumber evidence="13">3.1.3.2</ecNumber>
    </recommendedName>
</protein>
<dbReference type="SUPFAM" id="SSF49363">
    <property type="entry name" value="Purple acid phosphatase, N-terminal domain"/>
    <property type="match status" value="1"/>
</dbReference>
<name>A0A7J7I021_CAMSI</name>
<evidence type="ECO:0000256" key="8">
    <source>
        <dbReference type="ARBA" id="ARBA00022729"/>
    </source>
</evidence>
<evidence type="ECO:0000256" key="3">
    <source>
        <dbReference type="ARBA" id="ARBA00001947"/>
    </source>
</evidence>
<dbReference type="GO" id="GO:0003993">
    <property type="term" value="F:acid phosphatase activity"/>
    <property type="evidence" value="ECO:0007669"/>
    <property type="project" value="UniProtKB-EC"/>
</dbReference>
<keyword evidence="12" id="KW-0325">Glycoprotein</keyword>
<evidence type="ECO:0000256" key="7">
    <source>
        <dbReference type="ARBA" id="ARBA00022723"/>
    </source>
</evidence>
<reference evidence="18" key="1">
    <citation type="journal article" date="2020" name="Nat. Commun.">
        <title>Genome assembly of wild tea tree DASZ reveals pedigree and selection history of tea varieties.</title>
        <authorList>
            <person name="Zhang W."/>
            <person name="Zhang Y."/>
            <person name="Qiu H."/>
            <person name="Guo Y."/>
            <person name="Wan H."/>
            <person name="Zhang X."/>
            <person name="Scossa F."/>
            <person name="Alseekh S."/>
            <person name="Zhang Q."/>
            <person name="Wang P."/>
            <person name="Xu L."/>
            <person name="Schmidt M.H."/>
            <person name="Jia X."/>
            <person name="Li D."/>
            <person name="Zhu A."/>
            <person name="Guo F."/>
            <person name="Chen W."/>
            <person name="Ni D."/>
            <person name="Usadel B."/>
            <person name="Fernie A.R."/>
            <person name="Wen W."/>
        </authorList>
    </citation>
    <scope>NUCLEOTIDE SEQUENCE [LARGE SCALE GENOMIC DNA]</scope>
    <source>
        <strain evidence="18">cv. G240</strain>
    </source>
</reference>
<feature type="chain" id="PRO_5029941873" description="Purple acid phosphatase" evidence="13">
    <location>
        <begin position="23"/>
        <end position="472"/>
    </location>
</feature>
<dbReference type="InterPro" id="IPR025733">
    <property type="entry name" value="PAPs_C"/>
</dbReference>
<dbReference type="FunFam" id="3.60.21.10:FF:000034">
    <property type="entry name" value="Fe(3+)-Zn(2+) purple acid phosphatase"/>
    <property type="match status" value="1"/>
</dbReference>
<dbReference type="Gene3D" id="3.60.21.10">
    <property type="match status" value="1"/>
</dbReference>
<feature type="domain" description="Calcineurin-like phosphoesterase" evidence="14">
    <location>
        <begin position="163"/>
        <end position="361"/>
    </location>
</feature>
<comment type="cofactor">
    <cofactor evidence="3">
        <name>Zn(2+)</name>
        <dbReference type="ChEBI" id="CHEBI:29105"/>
    </cofactor>
</comment>
<evidence type="ECO:0000256" key="12">
    <source>
        <dbReference type="ARBA" id="ARBA00023180"/>
    </source>
</evidence>
<comment type="similarity">
    <text evidence="6 13">Belongs to the metallophosphoesterase superfamily. Purple acid phosphatase family.</text>
</comment>
<dbReference type="GO" id="GO:0046872">
    <property type="term" value="F:metal ion binding"/>
    <property type="evidence" value="ECO:0007669"/>
    <property type="project" value="UniProtKB-KW"/>
</dbReference>
<evidence type="ECO:0000256" key="10">
    <source>
        <dbReference type="ARBA" id="ARBA00022833"/>
    </source>
</evidence>
<evidence type="ECO:0000313" key="17">
    <source>
        <dbReference type="EMBL" id="KAF5958259.1"/>
    </source>
</evidence>
<evidence type="ECO:0000256" key="2">
    <source>
        <dbReference type="ARBA" id="ARBA00001936"/>
    </source>
</evidence>
<dbReference type="InterPro" id="IPR041792">
    <property type="entry name" value="MPP_PAP"/>
</dbReference>
<dbReference type="Gene3D" id="2.60.40.380">
    <property type="entry name" value="Purple acid phosphatase-like, N-terminal"/>
    <property type="match status" value="1"/>
</dbReference>
<evidence type="ECO:0000256" key="5">
    <source>
        <dbReference type="ARBA" id="ARBA00001973"/>
    </source>
</evidence>
<reference evidence="17 18" key="2">
    <citation type="submission" date="2020-07" db="EMBL/GenBank/DDBJ databases">
        <title>Genome assembly of wild tea tree DASZ reveals pedigree and selection history of tea varieties.</title>
        <authorList>
            <person name="Zhang W."/>
        </authorList>
    </citation>
    <scope>NUCLEOTIDE SEQUENCE [LARGE SCALE GENOMIC DNA]</scope>
    <source>
        <strain evidence="18">cv. G240</strain>
        <tissue evidence="17">Leaf</tissue>
    </source>
</reference>
<evidence type="ECO:0000256" key="13">
    <source>
        <dbReference type="RuleBase" id="RU361203"/>
    </source>
</evidence>
<feature type="domain" description="Purple acid phosphatase C-terminal" evidence="15">
    <location>
        <begin position="387"/>
        <end position="445"/>
    </location>
</feature>
<gene>
    <name evidence="17" type="ORF">HYC85_005484</name>
</gene>
<dbReference type="AlphaFoldDB" id="A0A7J7I021"/>
<evidence type="ECO:0000256" key="6">
    <source>
        <dbReference type="ARBA" id="ARBA00008723"/>
    </source>
</evidence>
<dbReference type="InterPro" id="IPR029052">
    <property type="entry name" value="Metallo-depent_PP-like"/>
</dbReference>
<comment type="caution">
    <text evidence="17">The sequence shown here is derived from an EMBL/GenBank/DDBJ whole genome shotgun (WGS) entry which is preliminary data.</text>
</comment>
<dbReference type="PANTHER" id="PTHR22953">
    <property type="entry name" value="ACID PHOSPHATASE RELATED"/>
    <property type="match status" value="1"/>
</dbReference>
<evidence type="ECO:0000259" key="14">
    <source>
        <dbReference type="Pfam" id="PF00149"/>
    </source>
</evidence>
<organism evidence="17 18">
    <name type="scientific">Camellia sinensis</name>
    <name type="common">Tea plant</name>
    <name type="synonym">Thea sinensis</name>
    <dbReference type="NCBI Taxonomy" id="4442"/>
    <lineage>
        <taxon>Eukaryota</taxon>
        <taxon>Viridiplantae</taxon>
        <taxon>Streptophyta</taxon>
        <taxon>Embryophyta</taxon>
        <taxon>Tracheophyta</taxon>
        <taxon>Spermatophyta</taxon>
        <taxon>Magnoliopsida</taxon>
        <taxon>eudicotyledons</taxon>
        <taxon>Gunneridae</taxon>
        <taxon>Pentapetalae</taxon>
        <taxon>asterids</taxon>
        <taxon>Ericales</taxon>
        <taxon>Theaceae</taxon>
        <taxon>Camellia</taxon>
    </lineage>
</organism>
<dbReference type="Proteomes" id="UP000593564">
    <property type="component" value="Unassembled WGS sequence"/>
</dbReference>
<feature type="signal peptide" evidence="13">
    <location>
        <begin position="1"/>
        <end position="22"/>
    </location>
</feature>
<keyword evidence="8 13" id="KW-0732">Signal</keyword>
<proteinExistence type="inferred from homology"/>
<dbReference type="InterPro" id="IPR004843">
    <property type="entry name" value="Calcineurin-like_PHP"/>
</dbReference>
<comment type="cofactor">
    <cofactor evidence="4">
        <name>Fe cation</name>
        <dbReference type="ChEBI" id="CHEBI:24875"/>
    </cofactor>
</comment>
<dbReference type="Pfam" id="PF00149">
    <property type="entry name" value="Metallophos"/>
    <property type="match status" value="1"/>
</dbReference>
<evidence type="ECO:0000259" key="16">
    <source>
        <dbReference type="Pfam" id="PF16656"/>
    </source>
</evidence>
<evidence type="ECO:0000259" key="15">
    <source>
        <dbReference type="Pfam" id="PF14008"/>
    </source>
</evidence>
<evidence type="ECO:0000313" key="18">
    <source>
        <dbReference type="Proteomes" id="UP000593564"/>
    </source>
</evidence>
<keyword evidence="9 13" id="KW-0378">Hydrolase</keyword>
<keyword evidence="7" id="KW-0479">Metal-binding</keyword>
<dbReference type="CDD" id="cd00839">
    <property type="entry name" value="MPP_PAPs"/>
    <property type="match status" value="1"/>
</dbReference>
<evidence type="ECO:0000256" key="9">
    <source>
        <dbReference type="ARBA" id="ARBA00022801"/>
    </source>
</evidence>
<accession>A0A7J7I021</accession>
<dbReference type="SUPFAM" id="SSF56300">
    <property type="entry name" value="Metallo-dependent phosphatases"/>
    <property type="match status" value="1"/>
</dbReference>
<evidence type="ECO:0000256" key="1">
    <source>
        <dbReference type="ARBA" id="ARBA00000032"/>
    </source>
</evidence>
<dbReference type="Pfam" id="PF14008">
    <property type="entry name" value="Metallophos_C"/>
    <property type="match status" value="1"/>
</dbReference>
<dbReference type="FunFam" id="2.60.40.380:FF:000001">
    <property type="entry name" value="Fe(3+)-Zn(2+) purple acid phosphatase"/>
    <property type="match status" value="1"/>
</dbReference>
<keyword evidence="10" id="KW-0862">Zinc</keyword>
<evidence type="ECO:0000256" key="11">
    <source>
        <dbReference type="ARBA" id="ARBA00023004"/>
    </source>
</evidence>
<evidence type="ECO:0000256" key="4">
    <source>
        <dbReference type="ARBA" id="ARBA00001962"/>
    </source>
</evidence>
<dbReference type="InterPro" id="IPR008963">
    <property type="entry name" value="Purple_acid_Pase-like_N"/>
</dbReference>
<sequence>MAIIWFWLMTCVLLHIAVLCNAGVTSGFVRKAAWSVDIPKSHFPPPSGTNAPEQVHITQGDHEGSGMIISWVTPFERYPNVVTYWEADAEYEHNKHKHYHKHKTHSTITTYRYYDYSSGYIHHATIKHLKFDTKYFYEVASHNVTRRFSFTTPPKPGPDVPYTFGVIGDLGQTADSNQTLEHYVSNPIKGQAVLFAGDLSYADDHPNHDNTKWDTFGRFIEKSVAYQPWIWSAGNHEIDFAPNLGESVPFKPYLHRYRVPYKASQSTSPLWYSIKRASTYIIVLSSYSAYGKYTPQYKWLEQELPKINRSETPWIIVILHAPWYNSNRYHYMEGESMRVQFEPWFVQHKVDIVFAGHVHSYERSERISNVKYNITNGLSGPVRDSSAPVYITIGDGGNIEGIADNFIDQQPSYSAYREASFGHAILEIKNRTHAYYTWHRNQDNEPVIADSAWFFNRFWYPEDESSINNKEA</sequence>
<comment type="cofactor">
    <cofactor evidence="2">
        <name>Mn(2+)</name>
        <dbReference type="ChEBI" id="CHEBI:29035"/>
    </cofactor>
</comment>
<comment type="catalytic activity">
    <reaction evidence="1 13">
        <text>a phosphate monoester + H2O = an alcohol + phosphate</text>
        <dbReference type="Rhea" id="RHEA:15017"/>
        <dbReference type="ChEBI" id="CHEBI:15377"/>
        <dbReference type="ChEBI" id="CHEBI:30879"/>
        <dbReference type="ChEBI" id="CHEBI:43474"/>
        <dbReference type="ChEBI" id="CHEBI:67140"/>
        <dbReference type="EC" id="3.1.3.2"/>
    </reaction>
</comment>
<feature type="domain" description="Purple acid phosphatase N-terminal" evidence="16">
    <location>
        <begin position="52"/>
        <end position="152"/>
    </location>
</feature>
<dbReference type="InterPro" id="IPR015914">
    <property type="entry name" value="PAPs_N"/>
</dbReference>
<keyword evidence="11" id="KW-0408">Iron</keyword>